<evidence type="ECO:0000256" key="1">
    <source>
        <dbReference type="ARBA" id="ARBA00004651"/>
    </source>
</evidence>
<gene>
    <name evidence="9" type="ORF">SAMN05444373_10658</name>
</gene>
<evidence type="ECO:0000256" key="6">
    <source>
        <dbReference type="ARBA" id="ARBA00023136"/>
    </source>
</evidence>
<feature type="transmembrane region" description="Helical" evidence="7">
    <location>
        <begin position="56"/>
        <end position="78"/>
    </location>
</feature>
<organism evidence="9 10">
    <name type="scientific">Thermoclostridium caenicola</name>
    <dbReference type="NCBI Taxonomy" id="659425"/>
    <lineage>
        <taxon>Bacteria</taxon>
        <taxon>Bacillati</taxon>
        <taxon>Bacillota</taxon>
        <taxon>Clostridia</taxon>
        <taxon>Eubacteriales</taxon>
        <taxon>Oscillospiraceae</taxon>
        <taxon>Thermoclostridium</taxon>
    </lineage>
</organism>
<evidence type="ECO:0000256" key="2">
    <source>
        <dbReference type="ARBA" id="ARBA00022448"/>
    </source>
</evidence>
<protein>
    <submittedName>
        <fullName evidence="9">MFS transporter, ACDE family, multidrug resistance protein</fullName>
    </submittedName>
</protein>
<feature type="transmembrane region" description="Helical" evidence="7">
    <location>
        <begin position="292"/>
        <end position="315"/>
    </location>
</feature>
<evidence type="ECO:0000259" key="8">
    <source>
        <dbReference type="PROSITE" id="PS50850"/>
    </source>
</evidence>
<keyword evidence="2" id="KW-0813">Transport</keyword>
<dbReference type="PROSITE" id="PS00216">
    <property type="entry name" value="SUGAR_TRANSPORT_1"/>
    <property type="match status" value="1"/>
</dbReference>
<evidence type="ECO:0000256" key="5">
    <source>
        <dbReference type="ARBA" id="ARBA00022989"/>
    </source>
</evidence>
<evidence type="ECO:0000256" key="7">
    <source>
        <dbReference type="SAM" id="Phobius"/>
    </source>
</evidence>
<keyword evidence="3" id="KW-1003">Cell membrane</keyword>
<dbReference type="EMBL" id="FQZP01000065">
    <property type="protein sequence ID" value="SHJ52094.1"/>
    <property type="molecule type" value="Genomic_DNA"/>
</dbReference>
<feature type="transmembrane region" description="Helical" evidence="7">
    <location>
        <begin position="327"/>
        <end position="346"/>
    </location>
</feature>
<dbReference type="OrthoDB" id="9803985at2"/>
<feature type="transmembrane region" description="Helical" evidence="7">
    <location>
        <begin position="200"/>
        <end position="222"/>
    </location>
</feature>
<feature type="domain" description="Major facilitator superfamily (MFS) profile" evidence="8">
    <location>
        <begin position="1"/>
        <end position="380"/>
    </location>
</feature>
<dbReference type="Proteomes" id="UP000324781">
    <property type="component" value="Unassembled WGS sequence"/>
</dbReference>
<comment type="subcellular location">
    <subcellularLocation>
        <location evidence="1">Cell membrane</location>
        <topology evidence="1">Multi-pass membrane protein</topology>
    </subcellularLocation>
</comment>
<dbReference type="SUPFAM" id="SSF103473">
    <property type="entry name" value="MFS general substrate transporter"/>
    <property type="match status" value="1"/>
</dbReference>
<dbReference type="InterPro" id="IPR011701">
    <property type="entry name" value="MFS"/>
</dbReference>
<dbReference type="PROSITE" id="PS50850">
    <property type="entry name" value="MFS"/>
    <property type="match status" value="1"/>
</dbReference>
<feature type="transmembrane region" description="Helical" evidence="7">
    <location>
        <begin position="28"/>
        <end position="47"/>
    </location>
</feature>
<dbReference type="Gene3D" id="1.20.1250.20">
    <property type="entry name" value="MFS general substrate transporter like domains"/>
    <property type="match status" value="1"/>
</dbReference>
<dbReference type="PANTHER" id="PTHR43124:SF3">
    <property type="entry name" value="CHLORAMPHENICOL EFFLUX PUMP RV0191"/>
    <property type="match status" value="1"/>
</dbReference>
<dbReference type="AlphaFoldDB" id="A0A1M6JZJ7"/>
<keyword evidence="10" id="KW-1185">Reference proteome</keyword>
<reference evidence="9 10" key="1">
    <citation type="submission" date="2016-11" db="EMBL/GenBank/DDBJ databases">
        <authorList>
            <person name="Varghese N."/>
            <person name="Submissions S."/>
        </authorList>
    </citation>
    <scope>NUCLEOTIDE SEQUENCE [LARGE SCALE GENOMIC DNA]</scope>
    <source>
        <strain evidence="9 10">DSM 19027</strain>
    </source>
</reference>
<keyword evidence="6 7" id="KW-0472">Membrane</keyword>
<dbReference type="InterPro" id="IPR005829">
    <property type="entry name" value="Sugar_transporter_CS"/>
</dbReference>
<feature type="transmembrane region" description="Helical" evidence="7">
    <location>
        <begin position="268"/>
        <end position="286"/>
    </location>
</feature>
<dbReference type="PANTHER" id="PTHR43124">
    <property type="entry name" value="PURINE EFFLUX PUMP PBUE"/>
    <property type="match status" value="1"/>
</dbReference>
<proteinExistence type="predicted"/>
<name>A0A1M6JZJ7_9FIRM</name>
<evidence type="ECO:0000313" key="9">
    <source>
        <dbReference type="EMBL" id="SHJ52094.1"/>
    </source>
</evidence>
<evidence type="ECO:0000313" key="10">
    <source>
        <dbReference type="Proteomes" id="UP000324781"/>
    </source>
</evidence>
<dbReference type="GO" id="GO:0005886">
    <property type="term" value="C:plasma membrane"/>
    <property type="evidence" value="ECO:0007669"/>
    <property type="project" value="UniProtKB-SubCell"/>
</dbReference>
<feature type="transmembrane region" description="Helical" evidence="7">
    <location>
        <begin position="154"/>
        <end position="171"/>
    </location>
</feature>
<sequence>MTLANSMLVPVLPQIEKSLRINDLKSSMIITVYSIASIVLIPVAGFLSDKFGRKKVMVPSLIITGAGGLLSGLSALWFQNPYGWILAGRILQGIGASGAFPVVIPCVGDMFRDEADVSKGLGIIETANTIGKVLSPILGAALGLLAWFAPFLAIPVLSGIAVFLIIIWVRVKKGGDEVQKQRFRDFMRELGKIFREKGRWLYPVFVMGFICMFVHFGDLFYLSSVLEDKYHFDGILKGLLMAIPLLFLSVASFVTGIKIGSNKILMKWVAFAGSLLTAVSVAWVGFVENLVLIMAIFSVASTGIGCALPCLDSLITEGIRKEQRGTISSIFSGARLVGVALGPPAISLLLGWNLILAFVVLAGTAVVSALAALFFIKPGKGTGKTQG</sequence>
<dbReference type="Pfam" id="PF07690">
    <property type="entry name" value="MFS_1"/>
    <property type="match status" value="1"/>
</dbReference>
<feature type="transmembrane region" description="Helical" evidence="7">
    <location>
        <begin position="234"/>
        <end position="256"/>
    </location>
</feature>
<dbReference type="InterPro" id="IPR050189">
    <property type="entry name" value="MFS_Efflux_Transporters"/>
</dbReference>
<dbReference type="CDD" id="cd17474">
    <property type="entry name" value="MFS_YfmO_like"/>
    <property type="match status" value="1"/>
</dbReference>
<feature type="transmembrane region" description="Helical" evidence="7">
    <location>
        <begin position="352"/>
        <end position="376"/>
    </location>
</feature>
<keyword evidence="5 7" id="KW-1133">Transmembrane helix</keyword>
<evidence type="ECO:0000256" key="4">
    <source>
        <dbReference type="ARBA" id="ARBA00022692"/>
    </source>
</evidence>
<keyword evidence="4 7" id="KW-0812">Transmembrane</keyword>
<evidence type="ECO:0000256" key="3">
    <source>
        <dbReference type="ARBA" id="ARBA00022475"/>
    </source>
</evidence>
<dbReference type="InterPro" id="IPR036259">
    <property type="entry name" value="MFS_trans_sf"/>
</dbReference>
<accession>A0A1M6JZJ7</accession>
<dbReference type="InterPro" id="IPR020846">
    <property type="entry name" value="MFS_dom"/>
</dbReference>
<feature type="transmembrane region" description="Helical" evidence="7">
    <location>
        <begin position="90"/>
        <end position="108"/>
    </location>
</feature>
<dbReference type="GO" id="GO:0022857">
    <property type="term" value="F:transmembrane transporter activity"/>
    <property type="evidence" value="ECO:0007669"/>
    <property type="project" value="InterPro"/>
</dbReference>